<dbReference type="EMBL" id="AP022613">
    <property type="protein sequence ID" value="BBZ37278.1"/>
    <property type="molecule type" value="Genomic_DNA"/>
</dbReference>
<proteinExistence type="predicted"/>
<accession>A0A1X1SWU0</accession>
<evidence type="ECO:0000313" key="2">
    <source>
        <dbReference type="EMBL" id="BBZ37278.1"/>
    </source>
</evidence>
<dbReference type="STRING" id="44010.AWC00_25615"/>
<dbReference type="SMART" id="SM00507">
    <property type="entry name" value="HNHc"/>
    <property type="match status" value="1"/>
</dbReference>
<feature type="region of interest" description="Disordered" evidence="1">
    <location>
        <begin position="431"/>
        <end position="460"/>
    </location>
</feature>
<dbReference type="InterPro" id="IPR003870">
    <property type="entry name" value="DUF222"/>
</dbReference>
<gene>
    <name evidence="2" type="ORF">MCNS_03410</name>
</gene>
<evidence type="ECO:0000256" key="1">
    <source>
        <dbReference type="SAM" id="MobiDB-lite"/>
    </source>
</evidence>
<protein>
    <submittedName>
        <fullName evidence="2">Uncharacterized protein</fullName>
    </submittedName>
</protein>
<evidence type="ECO:0000313" key="3">
    <source>
        <dbReference type="Proteomes" id="UP000467385"/>
    </source>
</evidence>
<dbReference type="CDD" id="cd00085">
    <property type="entry name" value="HNHc"/>
    <property type="match status" value="1"/>
</dbReference>
<sequence length="532" mass="58165">MFESMRELDPARLVGLVDSTHREESLLVARRLAAVAALLGHRVARAVDLAERGGYAEIDPYQQTTAEVAAAMNLSPMAASFVVSDAEALDVRFPKVAALLAEGRTDWRSVRVIIRRTELVTDEQLVAKLDESLSGRIGNWQGWSQRRVVNAVDSAVKAIDPDAARERRQAAEDERRIGISALDNGMAEVSGTVAAAAAMAFDQRLSELAKQVCAADPRTMDQRRADALDALARGSCLACACGQPECPSRAGESPAAERGGVRLVVNVVATDQTAYGDSDRPGYLEGYGVIDAEQVRALAAAAASLPVVVDPVASAAQALRYQPSAALERAVRCRDLTCRFPGCHRRAVYCDIDHTIPFNHADPAAGGLTVLRNLKCLCRQHHRLKTFGGWRDIQLADGTVEWISPTGRRYRTSPAGADLFPELLAPACAAPVPSRRSRSQRRSSRITRARRHNRQQRPINEARRRLDDARKGEIAARKFRNHMRDMLFLFKGTPSVSPFATWINDPREPEELPPDWSPAAPAAEPLPDDPPF</sequence>
<dbReference type="RefSeq" id="WP_085235635.1">
    <property type="nucleotide sequence ID" value="NZ_AP022613.1"/>
</dbReference>
<name>A0A1X1SWU0_9MYCO</name>
<dbReference type="OrthoDB" id="5242272at2"/>
<feature type="region of interest" description="Disordered" evidence="1">
    <location>
        <begin position="501"/>
        <end position="532"/>
    </location>
</feature>
<dbReference type="Pfam" id="PF02720">
    <property type="entry name" value="DUF222"/>
    <property type="match status" value="1"/>
</dbReference>
<feature type="compositionally biased region" description="Basic residues" evidence="1">
    <location>
        <begin position="435"/>
        <end position="455"/>
    </location>
</feature>
<dbReference type="AlphaFoldDB" id="A0A1X1SWU0"/>
<organism evidence="2 3">
    <name type="scientific">Mycobacterium conspicuum</name>
    <dbReference type="NCBI Taxonomy" id="44010"/>
    <lineage>
        <taxon>Bacteria</taxon>
        <taxon>Bacillati</taxon>
        <taxon>Actinomycetota</taxon>
        <taxon>Actinomycetes</taxon>
        <taxon>Mycobacteriales</taxon>
        <taxon>Mycobacteriaceae</taxon>
        <taxon>Mycobacterium</taxon>
    </lineage>
</organism>
<keyword evidence="3" id="KW-1185">Reference proteome</keyword>
<reference evidence="2 3" key="1">
    <citation type="journal article" date="2019" name="Emerg. Microbes Infect.">
        <title>Comprehensive subspecies identification of 175 nontuberculous mycobacteria species based on 7547 genomic profiles.</title>
        <authorList>
            <person name="Matsumoto Y."/>
            <person name="Kinjo T."/>
            <person name="Motooka D."/>
            <person name="Nabeya D."/>
            <person name="Jung N."/>
            <person name="Uechi K."/>
            <person name="Horii T."/>
            <person name="Iida T."/>
            <person name="Fujita J."/>
            <person name="Nakamura S."/>
        </authorList>
    </citation>
    <scope>NUCLEOTIDE SEQUENCE [LARGE SCALE GENOMIC DNA]</scope>
    <source>
        <strain evidence="2 3">JCM 14738</strain>
    </source>
</reference>
<dbReference type="Proteomes" id="UP000467385">
    <property type="component" value="Chromosome"/>
</dbReference>
<dbReference type="InterPro" id="IPR003615">
    <property type="entry name" value="HNH_nuc"/>
</dbReference>